<organism evidence="6 7">
    <name type="scientific">Aphanomyces stellatus</name>
    <dbReference type="NCBI Taxonomy" id="120398"/>
    <lineage>
        <taxon>Eukaryota</taxon>
        <taxon>Sar</taxon>
        <taxon>Stramenopiles</taxon>
        <taxon>Oomycota</taxon>
        <taxon>Saprolegniomycetes</taxon>
        <taxon>Saprolegniales</taxon>
        <taxon>Verrucalvaceae</taxon>
        <taxon>Aphanomyces</taxon>
    </lineage>
</organism>
<dbReference type="NCBIfam" id="TIGR00556">
    <property type="entry name" value="pantethn_trn"/>
    <property type="match status" value="1"/>
</dbReference>
<reference evidence="6 7" key="1">
    <citation type="submission" date="2019-03" db="EMBL/GenBank/DDBJ databases">
        <authorList>
            <person name="Gaulin E."/>
            <person name="Dumas B."/>
        </authorList>
    </citation>
    <scope>NUCLEOTIDE SEQUENCE [LARGE SCALE GENOMIC DNA]</scope>
    <source>
        <strain evidence="6">CBS 568.67</strain>
    </source>
</reference>
<reference evidence="5" key="2">
    <citation type="submission" date="2019-06" db="EMBL/GenBank/DDBJ databases">
        <title>Genomics analysis of Aphanomyces spp. identifies a new class of oomycete effector associated with host adaptation.</title>
        <authorList>
            <person name="Gaulin E."/>
        </authorList>
    </citation>
    <scope>NUCLEOTIDE SEQUENCE</scope>
    <source>
        <strain evidence="5">CBS 578.67</strain>
    </source>
</reference>
<name>A0A485KPJ5_9STRA</name>
<evidence type="ECO:0000256" key="1">
    <source>
        <dbReference type="ARBA" id="ARBA00022679"/>
    </source>
</evidence>
<evidence type="ECO:0000256" key="3">
    <source>
        <dbReference type="ARBA" id="ARBA00022842"/>
    </source>
</evidence>
<dbReference type="InterPro" id="IPR037143">
    <property type="entry name" value="4-PPantetheinyl_Trfase_dom_sf"/>
</dbReference>
<gene>
    <name evidence="6" type="primary">Aste57867_10114</name>
    <name evidence="5" type="ORF">As57867_010075</name>
    <name evidence="6" type="ORF">ASTE57867_10114</name>
</gene>
<dbReference type="EMBL" id="CAADRA010005206">
    <property type="protein sequence ID" value="VFT86990.1"/>
    <property type="molecule type" value="Genomic_DNA"/>
</dbReference>
<keyword evidence="2" id="KW-0479">Metal-binding</keyword>
<dbReference type="GO" id="GO:0000287">
    <property type="term" value="F:magnesium ion binding"/>
    <property type="evidence" value="ECO:0007669"/>
    <property type="project" value="InterPro"/>
</dbReference>
<evidence type="ECO:0000313" key="6">
    <source>
        <dbReference type="EMBL" id="VFT86990.1"/>
    </source>
</evidence>
<dbReference type="AlphaFoldDB" id="A0A485KPJ5"/>
<evidence type="ECO:0000313" key="5">
    <source>
        <dbReference type="EMBL" id="KAF0699324.1"/>
    </source>
</evidence>
<evidence type="ECO:0000259" key="4">
    <source>
        <dbReference type="Pfam" id="PF01648"/>
    </source>
</evidence>
<feature type="domain" description="4'-phosphopantetheinyl transferase" evidence="4">
    <location>
        <begin position="5"/>
        <end position="68"/>
    </location>
</feature>
<keyword evidence="3" id="KW-0460">Magnesium</keyword>
<dbReference type="Pfam" id="PF01648">
    <property type="entry name" value="ACPS"/>
    <property type="match status" value="1"/>
</dbReference>
<dbReference type="InterPro" id="IPR008278">
    <property type="entry name" value="4-PPantetheinyl_Trfase_dom"/>
</dbReference>
<sequence>MTILGVGVDVVRSGRLRQTYEKHGERFLRRYLHPTEIQQFQKLTDHDAQTQFLASRWAVKEATYKAFKSWRILFPDILLSKEVSDVLLPPHIDVATLPPQVAPRVPVLVFDGQARVLADALRVSVCC</sequence>
<dbReference type="EMBL" id="VJMH01005185">
    <property type="protein sequence ID" value="KAF0699324.1"/>
    <property type="molecule type" value="Genomic_DNA"/>
</dbReference>
<proteinExistence type="predicted"/>
<accession>A0A485KPJ5</accession>
<dbReference type="Proteomes" id="UP000332933">
    <property type="component" value="Unassembled WGS sequence"/>
</dbReference>
<dbReference type="SUPFAM" id="SSF56214">
    <property type="entry name" value="4'-phosphopantetheinyl transferase"/>
    <property type="match status" value="1"/>
</dbReference>
<dbReference type="GO" id="GO:0008897">
    <property type="term" value="F:holo-[acyl-carrier-protein] synthase activity"/>
    <property type="evidence" value="ECO:0007669"/>
    <property type="project" value="InterPro"/>
</dbReference>
<dbReference type="Gene3D" id="3.90.470.20">
    <property type="entry name" value="4'-phosphopantetheinyl transferase domain"/>
    <property type="match status" value="1"/>
</dbReference>
<keyword evidence="1" id="KW-0808">Transferase</keyword>
<dbReference type="OrthoDB" id="15433at2759"/>
<dbReference type="GO" id="GO:0006633">
    <property type="term" value="P:fatty acid biosynthetic process"/>
    <property type="evidence" value="ECO:0007669"/>
    <property type="project" value="InterPro"/>
</dbReference>
<evidence type="ECO:0000256" key="2">
    <source>
        <dbReference type="ARBA" id="ARBA00022723"/>
    </source>
</evidence>
<keyword evidence="7" id="KW-1185">Reference proteome</keyword>
<protein>
    <submittedName>
        <fullName evidence="6">Aste57867_10114 protein</fullName>
    </submittedName>
</protein>
<evidence type="ECO:0000313" key="7">
    <source>
        <dbReference type="Proteomes" id="UP000332933"/>
    </source>
</evidence>
<dbReference type="InterPro" id="IPR004568">
    <property type="entry name" value="Ppantetheine-prot_Trfase_dom"/>
</dbReference>